<keyword evidence="1" id="KW-1185">Reference proteome</keyword>
<accession>A0A0N5B2V8</accession>
<dbReference type="AlphaFoldDB" id="A0A0N5B2V8"/>
<evidence type="ECO:0000313" key="1">
    <source>
        <dbReference type="Proteomes" id="UP000046392"/>
    </source>
</evidence>
<organism evidence="1 2">
    <name type="scientific">Strongyloides papillosus</name>
    <name type="common">Intestinal threadworm</name>
    <dbReference type="NCBI Taxonomy" id="174720"/>
    <lineage>
        <taxon>Eukaryota</taxon>
        <taxon>Metazoa</taxon>
        <taxon>Ecdysozoa</taxon>
        <taxon>Nematoda</taxon>
        <taxon>Chromadorea</taxon>
        <taxon>Rhabditida</taxon>
        <taxon>Tylenchina</taxon>
        <taxon>Panagrolaimomorpha</taxon>
        <taxon>Strongyloidoidea</taxon>
        <taxon>Strongyloididae</taxon>
        <taxon>Strongyloides</taxon>
    </lineage>
</organism>
<dbReference type="Proteomes" id="UP000046392">
    <property type="component" value="Unplaced"/>
</dbReference>
<dbReference type="WBParaSite" id="SPAL_0000041100.1">
    <property type="protein sequence ID" value="SPAL_0000041100.1"/>
    <property type="gene ID" value="SPAL_0000041100"/>
</dbReference>
<reference evidence="2" key="1">
    <citation type="submission" date="2017-02" db="UniProtKB">
        <authorList>
            <consortium name="WormBaseParasite"/>
        </authorList>
    </citation>
    <scope>IDENTIFICATION</scope>
</reference>
<name>A0A0N5B2V8_STREA</name>
<proteinExistence type="predicted"/>
<sequence length="278" mass="32302">MSKQFAKNCESDEYKYIVKYIEENKGGSRKLFQELQSGGHKISERTVATRFKEIKDKLSSSRSVIDENGNHDPNTRVFDINNFNVDIIGCKLKDNKILNLPSQRSAGNAFFEFYGFPSDFFEVSGKMLLEKEGCIKCRAIYDLERKSNICPKKFKGNPHHVNCKVTLLYDVINEAMVTKILQKTSENFSKPSSLYLQFLNDIRRFCSVNKIDYLKWITRDTFPAEKEFLKSISNRWKPFKRVYLTSLTGRFGSTRVDFKKAILNRPTPGRKIYRPAHV</sequence>
<evidence type="ECO:0000313" key="2">
    <source>
        <dbReference type="WBParaSite" id="SPAL_0000041100.1"/>
    </source>
</evidence>
<protein>
    <submittedName>
        <fullName evidence="2">HTH_48 domain-containing protein</fullName>
    </submittedName>
</protein>